<proteinExistence type="predicted"/>
<keyword evidence="2" id="KW-1185">Reference proteome</keyword>
<accession>A0A4Q2IUN7</accession>
<dbReference type="Proteomes" id="UP000292347">
    <property type="component" value="Unassembled WGS sequence"/>
</dbReference>
<dbReference type="InterPro" id="IPR014729">
    <property type="entry name" value="Rossmann-like_a/b/a_fold"/>
</dbReference>
<gene>
    <name evidence="1" type="ORF">EO081_13230</name>
</gene>
<evidence type="ECO:0000313" key="2">
    <source>
        <dbReference type="Proteomes" id="UP000292347"/>
    </source>
</evidence>
<name>A0A4Q2IUN7_9SPHN</name>
<reference evidence="1 2" key="1">
    <citation type="submission" date="2019-01" db="EMBL/GenBank/DDBJ databases">
        <title>Sphingomonas mucosissima sp. nov. and Sphingomonas desiccabilis sp. nov., from biological soil crusts in the Colorado Plateau, USA.</title>
        <authorList>
            <person name="Zhu D."/>
        </authorList>
    </citation>
    <scope>NUCLEOTIDE SEQUENCE [LARGE SCALE GENOMIC DNA]</scope>
    <source>
        <strain evidence="1 2">CP1D</strain>
    </source>
</reference>
<sequence length="582" mass="63449">MGGLFLARTDRGPSCEQALAAAQGQGERAGLAGPTRHRFPGWSLLHFEPSSGGAGGLLVAGDDLVAIAGTLVFDGRLGTPALAALLRETELPALDWSRIGGEFVALVRKNGRAFLFGDFFGAFQLFHDLDNRIFSTSLLAALQALPSVRFDAQAVYEHAFNVVPIGDDTVFAELKTLGPRWVLELTRDGVIRHAAAKPLPEAPSRAPLPDRLAEHAERLRATVAPYVAAYGDRIHCPLSGGMDSRLLLAGLRAAGSTPSVYVYGPEGSADVRIAREIGRAEGFAVDWIDKSAASMAPEAFPAQVEANFHQFDGLPTYGNIFDNGGHAAAQLRRHANGGLAASGGCGEVYRDFFLLPDRRLTASTIARSFFARFTPGDATPGFDGRAFLERIADKIADALELPDVRTAMSRTRAEQAYPRVRCRALFGREISLEAQHGAYLMPFLDHQLVATALTLPMAAKHAGAFEAQLLAAIDPVLAGYPSAYGHDFVGPPSRRHRFDEWSSRIRPAWVRQHSYWVQRRLRPMGDEHGGLLSPDYMHRVIDPAFPAMRHYFDMERITDSGLWRRIACLEYLAGWLGSRLAT</sequence>
<dbReference type="OrthoDB" id="6287162at2"/>
<evidence type="ECO:0008006" key="3">
    <source>
        <dbReference type="Google" id="ProtNLM"/>
    </source>
</evidence>
<dbReference type="RefSeq" id="WP_129342344.1">
    <property type="nucleotide sequence ID" value="NZ_JACIDD010000002.1"/>
</dbReference>
<protein>
    <recommendedName>
        <fullName evidence="3">Asparagine synthetase B family protein</fullName>
    </recommendedName>
</protein>
<dbReference type="SUPFAM" id="SSF52402">
    <property type="entry name" value="Adenine nucleotide alpha hydrolases-like"/>
    <property type="match status" value="1"/>
</dbReference>
<dbReference type="AlphaFoldDB" id="A0A4Q2IUN7"/>
<dbReference type="EMBL" id="SDPT01000002">
    <property type="protein sequence ID" value="RXZ32131.1"/>
    <property type="molecule type" value="Genomic_DNA"/>
</dbReference>
<comment type="caution">
    <text evidence="1">The sequence shown here is derived from an EMBL/GenBank/DDBJ whole genome shotgun (WGS) entry which is preliminary data.</text>
</comment>
<evidence type="ECO:0000313" key="1">
    <source>
        <dbReference type="EMBL" id="RXZ32131.1"/>
    </source>
</evidence>
<dbReference type="Gene3D" id="3.40.50.620">
    <property type="entry name" value="HUPs"/>
    <property type="match status" value="1"/>
</dbReference>
<organism evidence="1 2">
    <name type="scientific">Sphingomonas desiccabilis</name>
    <dbReference type="NCBI Taxonomy" id="429134"/>
    <lineage>
        <taxon>Bacteria</taxon>
        <taxon>Pseudomonadati</taxon>
        <taxon>Pseudomonadota</taxon>
        <taxon>Alphaproteobacteria</taxon>
        <taxon>Sphingomonadales</taxon>
        <taxon>Sphingomonadaceae</taxon>
        <taxon>Sphingomonas</taxon>
    </lineage>
</organism>